<feature type="region of interest" description="Disordered" evidence="5">
    <location>
        <begin position="249"/>
        <end position="284"/>
    </location>
</feature>
<keyword evidence="1" id="KW-0479">Metal-binding</keyword>
<dbReference type="Gene3D" id="3.30.40.10">
    <property type="entry name" value="Zinc/RING finger domain, C3HC4 (zinc finger)"/>
    <property type="match status" value="1"/>
</dbReference>
<evidence type="ECO:0000256" key="2">
    <source>
        <dbReference type="ARBA" id="ARBA00022771"/>
    </source>
</evidence>
<dbReference type="OrthoDB" id="515079at2759"/>
<evidence type="ECO:0000256" key="4">
    <source>
        <dbReference type="PROSITE-ProRule" id="PRU00175"/>
    </source>
</evidence>
<dbReference type="Proteomes" id="UP000054498">
    <property type="component" value="Unassembled WGS sequence"/>
</dbReference>
<dbReference type="AlphaFoldDB" id="A0A0D2M6M0"/>
<evidence type="ECO:0000259" key="6">
    <source>
        <dbReference type="PROSITE" id="PS50089"/>
    </source>
</evidence>
<dbReference type="RefSeq" id="XP_013895896.1">
    <property type="nucleotide sequence ID" value="XM_014040442.1"/>
</dbReference>
<proteinExistence type="predicted"/>
<evidence type="ECO:0000256" key="3">
    <source>
        <dbReference type="ARBA" id="ARBA00022833"/>
    </source>
</evidence>
<dbReference type="EMBL" id="KK102804">
    <property type="protein sequence ID" value="KIY96876.1"/>
    <property type="molecule type" value="Genomic_DNA"/>
</dbReference>
<dbReference type="InterPro" id="IPR001841">
    <property type="entry name" value="Znf_RING"/>
</dbReference>
<dbReference type="GO" id="GO:0005737">
    <property type="term" value="C:cytoplasm"/>
    <property type="evidence" value="ECO:0007669"/>
    <property type="project" value="TreeGrafter"/>
</dbReference>
<dbReference type="PANTHER" id="PTHR15710:SF243">
    <property type="entry name" value="E3 UBIQUITIN-PROTEIN LIGASE PRAJA-2 ISOFORM X1"/>
    <property type="match status" value="1"/>
</dbReference>
<evidence type="ECO:0000313" key="7">
    <source>
        <dbReference type="EMBL" id="KIY96876.1"/>
    </source>
</evidence>
<keyword evidence="2 4" id="KW-0863">Zinc-finger</keyword>
<accession>A0A0D2M6M0</accession>
<evidence type="ECO:0000256" key="1">
    <source>
        <dbReference type="ARBA" id="ARBA00022723"/>
    </source>
</evidence>
<keyword evidence="8" id="KW-1185">Reference proteome</keyword>
<feature type="region of interest" description="Disordered" evidence="5">
    <location>
        <begin position="168"/>
        <end position="223"/>
    </location>
</feature>
<dbReference type="GeneID" id="25728313"/>
<name>A0A0D2M6M0_9CHLO</name>
<evidence type="ECO:0000313" key="8">
    <source>
        <dbReference type="Proteomes" id="UP000054498"/>
    </source>
</evidence>
<dbReference type="STRING" id="145388.A0A0D2M6M0"/>
<dbReference type="PROSITE" id="PS50089">
    <property type="entry name" value="ZF_RING_2"/>
    <property type="match status" value="1"/>
</dbReference>
<dbReference type="Pfam" id="PF13639">
    <property type="entry name" value="zf-RING_2"/>
    <property type="match status" value="1"/>
</dbReference>
<organism evidence="7 8">
    <name type="scientific">Monoraphidium neglectum</name>
    <dbReference type="NCBI Taxonomy" id="145388"/>
    <lineage>
        <taxon>Eukaryota</taxon>
        <taxon>Viridiplantae</taxon>
        <taxon>Chlorophyta</taxon>
        <taxon>core chlorophytes</taxon>
        <taxon>Chlorophyceae</taxon>
        <taxon>CS clade</taxon>
        <taxon>Sphaeropleales</taxon>
        <taxon>Selenastraceae</taxon>
        <taxon>Monoraphidium</taxon>
    </lineage>
</organism>
<keyword evidence="3" id="KW-0862">Zinc</keyword>
<dbReference type="InterPro" id="IPR013083">
    <property type="entry name" value="Znf_RING/FYVE/PHD"/>
</dbReference>
<feature type="compositionally biased region" description="Basic and acidic residues" evidence="5">
    <location>
        <begin position="205"/>
        <end position="218"/>
    </location>
</feature>
<dbReference type="GO" id="GO:0008270">
    <property type="term" value="F:zinc ion binding"/>
    <property type="evidence" value="ECO:0007669"/>
    <property type="project" value="UniProtKB-KW"/>
</dbReference>
<reference evidence="7 8" key="1">
    <citation type="journal article" date="2013" name="BMC Genomics">
        <title>Reconstruction of the lipid metabolism for the microalga Monoraphidium neglectum from its genome sequence reveals characteristics suitable for biofuel production.</title>
        <authorList>
            <person name="Bogen C."/>
            <person name="Al-Dilaimi A."/>
            <person name="Albersmeier A."/>
            <person name="Wichmann J."/>
            <person name="Grundmann M."/>
            <person name="Rupp O."/>
            <person name="Lauersen K.J."/>
            <person name="Blifernez-Klassen O."/>
            <person name="Kalinowski J."/>
            <person name="Goesmann A."/>
            <person name="Mussgnug J.H."/>
            <person name="Kruse O."/>
        </authorList>
    </citation>
    <scope>NUCLEOTIDE SEQUENCE [LARGE SCALE GENOMIC DNA]</scope>
    <source>
        <strain evidence="7 8">SAG 48.87</strain>
    </source>
</reference>
<dbReference type="SUPFAM" id="SSF57850">
    <property type="entry name" value="RING/U-box"/>
    <property type="match status" value="1"/>
</dbReference>
<feature type="region of interest" description="Disordered" evidence="5">
    <location>
        <begin position="99"/>
        <end position="124"/>
    </location>
</feature>
<evidence type="ECO:0000256" key="5">
    <source>
        <dbReference type="SAM" id="MobiDB-lite"/>
    </source>
</evidence>
<gene>
    <name evidence="7" type="ORF">MNEG_11086</name>
</gene>
<dbReference type="GO" id="GO:0061630">
    <property type="term" value="F:ubiquitin protein ligase activity"/>
    <property type="evidence" value="ECO:0007669"/>
    <property type="project" value="TreeGrafter"/>
</dbReference>
<dbReference type="PANTHER" id="PTHR15710">
    <property type="entry name" value="E3 UBIQUITIN-PROTEIN LIGASE PRAJA"/>
    <property type="match status" value="1"/>
</dbReference>
<dbReference type="GO" id="GO:0016567">
    <property type="term" value="P:protein ubiquitination"/>
    <property type="evidence" value="ECO:0007669"/>
    <property type="project" value="TreeGrafter"/>
</dbReference>
<dbReference type="KEGG" id="mng:MNEG_11086"/>
<sequence>MDEVIVAKTQLEKKATFEAGITTLLRLAEQRAAPPAALLPAAQRAHALLKARYSNPAWLKLGARLFSALLANPGGGLDAAQRAKVDGFGADLRRLLGDEAEGEGAAPRERTLGELLGIPPPQARASHLSDAGLVLEQIGGAAPGQGPGAGQGAGEDMLQLLAMYADAGQGGPQERDSGDGQQREQQEQQQGQQRRDGSRQQQEGGDDRQQEGQQRRQQQDAAAPQLPELTSLAGLQALLAQLLARRSATADGGQQEASGAGDGQPGGDGQEEQSSDSAGDGEGGVLGALSADVMLEELEIMMATCVALLGVPIESEAGAAQPPSRPPASRKVVASLPVVKIDAAAAARAAAAGETCPVCCEQWREGEEQQRLPCGHSFHPGCNAPWLAQHNSCAICRHE</sequence>
<feature type="domain" description="RING-type" evidence="6">
    <location>
        <begin position="356"/>
        <end position="397"/>
    </location>
</feature>
<feature type="compositionally biased region" description="Basic and acidic residues" evidence="5">
    <location>
        <begin position="173"/>
        <end position="186"/>
    </location>
</feature>
<protein>
    <recommendedName>
        <fullName evidence="6">RING-type domain-containing protein</fullName>
    </recommendedName>
</protein>